<dbReference type="Proteomes" id="UP000724584">
    <property type="component" value="Unassembled WGS sequence"/>
</dbReference>
<sequence>MPVSVLESSVVVETTEKQGEALLLLARLMEGGKTDEELSADLAKLTKLLNEDLERTKQGEQSITYVIDSDCVDTIFLYLDMRRSDTVRAQATLCTAAYLRAIGKQGPEYINAFFHARMRRVNYEDYIIAFCAAAAIFPMDYDTMSKLIHTDGFLPSLAPLMSGRYKSHKVEMACLEMLNAACMQTKCHAAIYKHCLAWMEDLIFENPELRVEAMMELGGTEVELKERADHLRKHCEKTRSLAGVVWTKIMVSAHVRTLRRTARKATKKAAKKAAPNAWDGRLAAPVQQDLTPSQGPELKIESATPKFEVLCKRFAEMLAAEDSDDVQYAVEGLAYATTRPNIREQLARDGKSLKQIVKILESAPPNSSLAYGVLSIITHLTRYQPAETEEQKRVRELKAYANAAGKLQLNPLSDDAHVSERCKLVFSSGVTPLLVKHCKAASVASLSLIIYIIFSFSVTSSFRGQLAQQGAVRLLIAAWTALPEKEDTTRRTAAQALARILISTNPALVFRQQTPQTAAIRPLTSIIPPDPTSDTRDLLPTFESLLALTNLASTDDDHDTTRRAIVRTAWDDIEEQLFSSNTRVSTAAVELVCNLVQSPAEATTLFGDGSSKAATRVQLILALADADDTKTRSAAGGALASLTAFDAIVRAVLLQPRGAGVVLGLCRDEGDEGLRHRGAVVVHNMLSQEGDVGQLAREKLLAAGGVEALTECAKKSRTPEVVEAVVHALKVLLGKE</sequence>
<proteinExistence type="predicted"/>
<name>A0ACB7NY43_9PEZI</name>
<organism evidence="1 2">
    <name type="scientific">Chaetomium tenue</name>
    <dbReference type="NCBI Taxonomy" id="1854479"/>
    <lineage>
        <taxon>Eukaryota</taxon>
        <taxon>Fungi</taxon>
        <taxon>Dikarya</taxon>
        <taxon>Ascomycota</taxon>
        <taxon>Pezizomycotina</taxon>
        <taxon>Sordariomycetes</taxon>
        <taxon>Sordariomycetidae</taxon>
        <taxon>Sordariales</taxon>
        <taxon>Chaetomiaceae</taxon>
        <taxon>Chaetomium</taxon>
    </lineage>
</organism>
<comment type="caution">
    <text evidence="1">The sequence shown here is derived from an EMBL/GenBank/DDBJ whole genome shotgun (WGS) entry which is preliminary data.</text>
</comment>
<reference evidence="1 2" key="1">
    <citation type="journal article" date="2021" name="Nat. Commun.">
        <title>Genetic determinants of endophytism in the Arabidopsis root mycobiome.</title>
        <authorList>
            <person name="Mesny F."/>
            <person name="Miyauchi S."/>
            <person name="Thiergart T."/>
            <person name="Pickel B."/>
            <person name="Atanasova L."/>
            <person name="Karlsson M."/>
            <person name="Huettel B."/>
            <person name="Barry K.W."/>
            <person name="Haridas S."/>
            <person name="Chen C."/>
            <person name="Bauer D."/>
            <person name="Andreopoulos W."/>
            <person name="Pangilinan J."/>
            <person name="LaButti K."/>
            <person name="Riley R."/>
            <person name="Lipzen A."/>
            <person name="Clum A."/>
            <person name="Drula E."/>
            <person name="Henrissat B."/>
            <person name="Kohler A."/>
            <person name="Grigoriev I.V."/>
            <person name="Martin F.M."/>
            <person name="Hacquard S."/>
        </authorList>
    </citation>
    <scope>NUCLEOTIDE SEQUENCE [LARGE SCALE GENOMIC DNA]</scope>
    <source>
        <strain evidence="1 2">MPI-SDFR-AT-0079</strain>
    </source>
</reference>
<dbReference type="EMBL" id="JAGIZQ010000006">
    <property type="protein sequence ID" value="KAH6623019.1"/>
    <property type="molecule type" value="Genomic_DNA"/>
</dbReference>
<accession>A0ACB7NY43</accession>
<evidence type="ECO:0000313" key="1">
    <source>
        <dbReference type="EMBL" id="KAH6623019.1"/>
    </source>
</evidence>
<protein>
    <submittedName>
        <fullName evidence="1">Myosin-binding striated muscle assembly central-domain-containing protein</fullName>
    </submittedName>
</protein>
<keyword evidence="2" id="KW-1185">Reference proteome</keyword>
<gene>
    <name evidence="1" type="ORF">F5144DRAFT_517760</name>
</gene>
<evidence type="ECO:0000313" key="2">
    <source>
        <dbReference type="Proteomes" id="UP000724584"/>
    </source>
</evidence>